<name>A0A919PZG2_9ACTN</name>
<protein>
    <submittedName>
        <fullName evidence="1">Uncharacterized protein</fullName>
    </submittedName>
</protein>
<organism evidence="1 2">
    <name type="scientific">Dactylosporangium siamense</name>
    <dbReference type="NCBI Taxonomy" id="685454"/>
    <lineage>
        <taxon>Bacteria</taxon>
        <taxon>Bacillati</taxon>
        <taxon>Actinomycetota</taxon>
        <taxon>Actinomycetes</taxon>
        <taxon>Micromonosporales</taxon>
        <taxon>Micromonosporaceae</taxon>
        <taxon>Dactylosporangium</taxon>
    </lineage>
</organism>
<dbReference type="AlphaFoldDB" id="A0A919PZG2"/>
<dbReference type="EMBL" id="BONQ01000223">
    <property type="protein sequence ID" value="GIG53209.1"/>
    <property type="molecule type" value="Genomic_DNA"/>
</dbReference>
<comment type="caution">
    <text evidence="1">The sequence shown here is derived from an EMBL/GenBank/DDBJ whole genome shotgun (WGS) entry which is preliminary data.</text>
</comment>
<dbReference type="RefSeq" id="WP_203854808.1">
    <property type="nucleotide sequence ID" value="NZ_BAAAVW010000060.1"/>
</dbReference>
<sequence>MIKVETWHPRREPRLVPMAEIRDAYDDTIDSKSSMFTWEPQGYPEDTLMVSAGHSSSFIALMYERCFYLLWDDEIKDGEERWTIESSGQPTSIPRAAITTRRRGLEILEEALDPPALFAKYSWRDF</sequence>
<evidence type="ECO:0000313" key="2">
    <source>
        <dbReference type="Proteomes" id="UP000660611"/>
    </source>
</evidence>
<keyword evidence="2" id="KW-1185">Reference proteome</keyword>
<reference evidence="1" key="1">
    <citation type="submission" date="2021-01" db="EMBL/GenBank/DDBJ databases">
        <title>Whole genome shotgun sequence of Dactylosporangium siamense NBRC 106093.</title>
        <authorList>
            <person name="Komaki H."/>
            <person name="Tamura T."/>
        </authorList>
    </citation>
    <scope>NUCLEOTIDE SEQUENCE</scope>
    <source>
        <strain evidence="1">NBRC 106093</strain>
    </source>
</reference>
<dbReference type="Proteomes" id="UP000660611">
    <property type="component" value="Unassembled WGS sequence"/>
</dbReference>
<proteinExistence type="predicted"/>
<accession>A0A919PZG2</accession>
<evidence type="ECO:0000313" key="1">
    <source>
        <dbReference type="EMBL" id="GIG53209.1"/>
    </source>
</evidence>
<gene>
    <name evidence="1" type="ORF">Dsi01nite_112500</name>
</gene>